<dbReference type="InterPro" id="IPR013189">
    <property type="entry name" value="Glyco_hydro_32_C"/>
</dbReference>
<dbReference type="PANTHER" id="PTHR42800:SF1">
    <property type="entry name" value="EXOINULINASE INUD (AFU_ORTHOLOGUE AFUA_5G00480)"/>
    <property type="match status" value="1"/>
</dbReference>
<sequence length="520" mass="60090">MMKNRLMWGILLVAFSMIYETGIGQVQWVKKDGKELYNEPYRPQWHFSPEKKWMNDPNGLVYYKGVYHLFYQYYPEDIVWGPMHWGHAVSQDLLHWEHKPVALYPDRHGYIFSGSAVVDTRNTSGLGSLENPPMIAIFTYHDPKGEKEGRNDYQTQGMAYSLDHGDSWTKYMGNPIIKNDGFKDFRDPKVFWNDKSDKWTMLLVAGDHLQIWLSDNLIDWKKVSEFGRDQGAHGGVWECPDMFKLQVEGSKEEKWVLLISINPGAPNGGSGTQYFIGDFDGETFSSDQEENRWIDWGMDDYAGVTYNNTPDNKRIFIGWMSNWLYGQQAPTKKWRSAMTVPRILSLKKIGDTLSLMNYPISQFNAIVENGIPKNITIDKKEKTQVGFDNFNQAQVTFTTDAKDFQLVFKNGLGEHLDLTMDDHKKLFFLDRSQSGTTDFEKDFASKEQQMPIGNLPSGPLEVRILLDRSSVEIFIDKGQYVMTAQIFPNENYDTLSIENRSDRTINLRNFVVDGIHGVWR</sequence>
<proteinExistence type="inferred from homology"/>
<dbReference type="Proteomes" id="UP001200642">
    <property type="component" value="Unassembled WGS sequence"/>
</dbReference>
<dbReference type="SUPFAM" id="SSF49899">
    <property type="entry name" value="Concanavalin A-like lectins/glucanases"/>
    <property type="match status" value="1"/>
</dbReference>
<evidence type="ECO:0000259" key="5">
    <source>
        <dbReference type="Pfam" id="PF00251"/>
    </source>
</evidence>
<keyword evidence="8" id="KW-1185">Reference proteome</keyword>
<protein>
    <submittedName>
        <fullName evidence="7">Glycoside hydrolase family 32 protein</fullName>
    </submittedName>
</protein>
<evidence type="ECO:0000313" key="7">
    <source>
        <dbReference type="EMBL" id="MCG2459900.1"/>
    </source>
</evidence>
<feature type="domain" description="Glycosyl hydrolase family 32 C-terminal" evidence="6">
    <location>
        <begin position="385"/>
        <end position="500"/>
    </location>
</feature>
<evidence type="ECO:0000313" key="8">
    <source>
        <dbReference type="Proteomes" id="UP001200642"/>
    </source>
</evidence>
<dbReference type="InterPro" id="IPR023296">
    <property type="entry name" value="Glyco_hydro_beta-prop_sf"/>
</dbReference>
<dbReference type="Gene3D" id="2.60.120.560">
    <property type="entry name" value="Exo-inulinase, domain 1"/>
    <property type="match status" value="1"/>
</dbReference>
<dbReference type="GO" id="GO:0005987">
    <property type="term" value="P:sucrose catabolic process"/>
    <property type="evidence" value="ECO:0007669"/>
    <property type="project" value="TreeGrafter"/>
</dbReference>
<keyword evidence="2 4" id="KW-0378">Hydrolase</keyword>
<comment type="similarity">
    <text evidence="1 4">Belongs to the glycosyl hydrolase 32 family.</text>
</comment>
<dbReference type="CDD" id="cd18622">
    <property type="entry name" value="GH32_Inu-like"/>
    <property type="match status" value="1"/>
</dbReference>
<dbReference type="Pfam" id="PF00251">
    <property type="entry name" value="Glyco_hydro_32N"/>
    <property type="match status" value="1"/>
</dbReference>
<dbReference type="InterPro" id="IPR001362">
    <property type="entry name" value="Glyco_hydro_32"/>
</dbReference>
<gene>
    <name evidence="7" type="ORF">K8352_04010</name>
</gene>
<dbReference type="RefSeq" id="WP_317901041.1">
    <property type="nucleotide sequence ID" value="NZ_JAIRBC010000004.1"/>
</dbReference>
<dbReference type="InterPro" id="IPR013148">
    <property type="entry name" value="Glyco_hydro_32_N"/>
</dbReference>
<evidence type="ECO:0000256" key="3">
    <source>
        <dbReference type="ARBA" id="ARBA00023295"/>
    </source>
</evidence>
<dbReference type="GO" id="GO:0004575">
    <property type="term" value="F:sucrose alpha-glucosidase activity"/>
    <property type="evidence" value="ECO:0007669"/>
    <property type="project" value="TreeGrafter"/>
</dbReference>
<reference evidence="7" key="1">
    <citation type="submission" date="2023-02" db="EMBL/GenBank/DDBJ databases">
        <title>Genome of Flavobacteriaceae gen. nov. sp. strain F89.</title>
        <authorList>
            <person name="Wang Y."/>
        </authorList>
    </citation>
    <scope>NUCLEOTIDE SEQUENCE</scope>
    <source>
        <strain evidence="7">F89</strain>
    </source>
</reference>
<comment type="caution">
    <text evidence="7">The sequence shown here is derived from an EMBL/GenBank/DDBJ whole genome shotgun (WGS) entry which is preliminary data.</text>
</comment>
<dbReference type="GO" id="GO:0005737">
    <property type="term" value="C:cytoplasm"/>
    <property type="evidence" value="ECO:0007669"/>
    <property type="project" value="TreeGrafter"/>
</dbReference>
<feature type="domain" description="Glycosyl hydrolase family 32 N-terminal" evidence="5">
    <location>
        <begin position="46"/>
        <end position="353"/>
    </location>
</feature>
<dbReference type="SUPFAM" id="SSF75005">
    <property type="entry name" value="Arabinanase/levansucrase/invertase"/>
    <property type="match status" value="1"/>
</dbReference>
<evidence type="ECO:0000256" key="2">
    <source>
        <dbReference type="ARBA" id="ARBA00022801"/>
    </source>
</evidence>
<dbReference type="PROSITE" id="PS00609">
    <property type="entry name" value="GLYCOSYL_HYDROL_F32"/>
    <property type="match status" value="1"/>
</dbReference>
<name>A0AAE3JMI5_9FLAO</name>
<keyword evidence="3 4" id="KW-0326">Glycosidase</keyword>
<dbReference type="SMART" id="SM00640">
    <property type="entry name" value="Glyco_32"/>
    <property type="match status" value="1"/>
</dbReference>
<dbReference type="EMBL" id="JAIRBC010000004">
    <property type="protein sequence ID" value="MCG2459900.1"/>
    <property type="molecule type" value="Genomic_DNA"/>
</dbReference>
<accession>A0AAE3JMI5</accession>
<evidence type="ECO:0000259" key="6">
    <source>
        <dbReference type="Pfam" id="PF08244"/>
    </source>
</evidence>
<dbReference type="InterPro" id="IPR013320">
    <property type="entry name" value="ConA-like_dom_sf"/>
</dbReference>
<dbReference type="Gene3D" id="2.115.10.20">
    <property type="entry name" value="Glycosyl hydrolase domain, family 43"/>
    <property type="match status" value="1"/>
</dbReference>
<dbReference type="Pfam" id="PF08244">
    <property type="entry name" value="Glyco_hydro_32C"/>
    <property type="match status" value="1"/>
</dbReference>
<dbReference type="AlphaFoldDB" id="A0AAE3JMI5"/>
<evidence type="ECO:0000256" key="1">
    <source>
        <dbReference type="ARBA" id="ARBA00009902"/>
    </source>
</evidence>
<dbReference type="PANTHER" id="PTHR42800">
    <property type="entry name" value="EXOINULINASE INUD (AFU_ORTHOLOGUE AFUA_5G00480)"/>
    <property type="match status" value="1"/>
</dbReference>
<organism evidence="7 8">
    <name type="scientific">Cerina litoralis</name>
    <dbReference type="NCBI Taxonomy" id="2874477"/>
    <lineage>
        <taxon>Bacteria</taxon>
        <taxon>Pseudomonadati</taxon>
        <taxon>Bacteroidota</taxon>
        <taxon>Flavobacteriia</taxon>
        <taxon>Flavobacteriales</taxon>
        <taxon>Flavobacteriaceae</taxon>
        <taxon>Cerina</taxon>
    </lineage>
</organism>
<evidence type="ECO:0000256" key="4">
    <source>
        <dbReference type="RuleBase" id="RU362110"/>
    </source>
</evidence>
<dbReference type="InterPro" id="IPR018053">
    <property type="entry name" value="Glyco_hydro_32_AS"/>
</dbReference>